<dbReference type="SUPFAM" id="SSF53850">
    <property type="entry name" value="Periplasmic binding protein-like II"/>
    <property type="match status" value="1"/>
</dbReference>
<evidence type="ECO:0000256" key="1">
    <source>
        <dbReference type="SAM" id="MobiDB-lite"/>
    </source>
</evidence>
<gene>
    <name evidence="3" type="ORF">ROA7023_02080</name>
</gene>
<dbReference type="PANTHER" id="PTHR34700:SF4">
    <property type="entry name" value="PHAGE-LIKE ELEMENT PBSX PROTEIN XKDP"/>
    <property type="match status" value="1"/>
</dbReference>
<dbReference type="Gene3D" id="3.10.350.10">
    <property type="entry name" value="LysM domain"/>
    <property type="match status" value="1"/>
</dbReference>
<proteinExistence type="predicted"/>
<dbReference type="Proteomes" id="UP000193900">
    <property type="component" value="Unassembled WGS sequence"/>
</dbReference>
<dbReference type="EMBL" id="FWFZ01000008">
    <property type="protein sequence ID" value="SLN48370.1"/>
    <property type="molecule type" value="Genomic_DNA"/>
</dbReference>
<dbReference type="RefSeq" id="WP_085878926.1">
    <property type="nucleotide sequence ID" value="NZ_FWFZ01000008.1"/>
</dbReference>
<feature type="region of interest" description="Disordered" evidence="1">
    <location>
        <begin position="85"/>
        <end position="111"/>
    </location>
</feature>
<organism evidence="3 4">
    <name type="scientific">Roseisalinus antarcticus</name>
    <dbReference type="NCBI Taxonomy" id="254357"/>
    <lineage>
        <taxon>Bacteria</taxon>
        <taxon>Pseudomonadati</taxon>
        <taxon>Pseudomonadota</taxon>
        <taxon>Alphaproteobacteria</taxon>
        <taxon>Rhodobacterales</taxon>
        <taxon>Roseobacteraceae</taxon>
        <taxon>Roseisalinus</taxon>
    </lineage>
</organism>
<dbReference type="OrthoDB" id="8479038at2"/>
<keyword evidence="4" id="KW-1185">Reference proteome</keyword>
<name>A0A1Y5STT2_9RHOB</name>
<dbReference type="PANTHER" id="PTHR34700">
    <property type="entry name" value="POTASSIUM BINDING PROTEIN KBP"/>
    <property type="match status" value="1"/>
</dbReference>
<dbReference type="InterPro" id="IPR018392">
    <property type="entry name" value="LysM"/>
</dbReference>
<dbReference type="AlphaFoldDB" id="A0A1Y5STT2"/>
<protein>
    <submittedName>
        <fullName evidence="3">LysM domain/BON superfamily protein</fullName>
    </submittedName>
</protein>
<dbReference type="PROSITE" id="PS51782">
    <property type="entry name" value="LYSM"/>
    <property type="match status" value="1"/>
</dbReference>
<evidence type="ECO:0000259" key="2">
    <source>
        <dbReference type="PROSITE" id="PS51782"/>
    </source>
</evidence>
<dbReference type="InterPro" id="IPR036779">
    <property type="entry name" value="LysM_dom_sf"/>
</dbReference>
<sequence>MIDRWAIAGALCLLAGAGAAQESCGGSYTLGRGESLSLIAERLYGDREKWTVIHEANRAVIGDSPDYVQSGQTLTLPCLEGMQAGDARTGAPPEEAALSETARSDPALPETALPDTAVTRAATAPGTEPLGDQVPPIPEISLLVADDFAPFTDEAAPGGGLMIEIAAAALAEVVTGDVEIVWINDRAAHLDPLLSEQRVDLGLPWSRPDCEGDQSGETLCREFLFSDPMFEMLSLLFTDVDRPLIYLSDADMAGHTLCRPLGLPTQDLDGQGRNWVSGGLVTLVQPRSVAACFEMLQAGSVDAVALNEFTGRAAIRDLGLDGQVVVLDRRPLAVETLHAVVSKSHPRAEDYIAAVNAGLRDIRRSGIFQQILDRHMALVWASL</sequence>
<dbReference type="InterPro" id="IPR052196">
    <property type="entry name" value="Bact_Kbp"/>
</dbReference>
<dbReference type="Gene3D" id="3.40.190.10">
    <property type="entry name" value="Periplasmic binding protein-like II"/>
    <property type="match status" value="2"/>
</dbReference>
<reference evidence="3 4" key="1">
    <citation type="submission" date="2017-03" db="EMBL/GenBank/DDBJ databases">
        <authorList>
            <person name="Afonso C.L."/>
            <person name="Miller P.J."/>
            <person name="Scott M.A."/>
            <person name="Spackman E."/>
            <person name="Goraichik I."/>
            <person name="Dimitrov K.M."/>
            <person name="Suarez D.L."/>
            <person name="Swayne D.E."/>
        </authorList>
    </citation>
    <scope>NUCLEOTIDE SEQUENCE [LARGE SCALE GENOMIC DNA]</scope>
    <source>
        <strain evidence="3 4">CECT 7023</strain>
    </source>
</reference>
<evidence type="ECO:0000313" key="3">
    <source>
        <dbReference type="EMBL" id="SLN48370.1"/>
    </source>
</evidence>
<feature type="domain" description="LysM" evidence="2">
    <location>
        <begin position="26"/>
        <end position="76"/>
    </location>
</feature>
<evidence type="ECO:0000313" key="4">
    <source>
        <dbReference type="Proteomes" id="UP000193900"/>
    </source>
</evidence>
<accession>A0A1Y5STT2</accession>